<organism evidence="1">
    <name type="scientific">Geoglobus ahangari</name>
    <dbReference type="NCBI Taxonomy" id="113653"/>
    <lineage>
        <taxon>Archaea</taxon>
        <taxon>Methanobacteriati</taxon>
        <taxon>Methanobacteriota</taxon>
        <taxon>Archaeoglobi</taxon>
        <taxon>Archaeoglobales</taxon>
        <taxon>Archaeoglobaceae</taxon>
        <taxon>Geoglobus</taxon>
    </lineage>
</organism>
<proteinExistence type="predicted"/>
<evidence type="ECO:0000313" key="1">
    <source>
        <dbReference type="EMBL" id="HGE65725.1"/>
    </source>
</evidence>
<dbReference type="EMBL" id="DTAK01000003">
    <property type="protein sequence ID" value="HGU58705.1"/>
    <property type="molecule type" value="Genomic_DNA"/>
</dbReference>
<accession>A0A7C3YP60</accession>
<sequence>MSKFKSDLKLTIFYNGFFGERFIANLMNYKNSCPSFGACGLDGCVQCKENIYSFSKNIIATYGMIDPANLPDFIENPEDFLPKNIAKADIAIAINMHSDLLIALPERLAPLGYKAYIIPVEEPNWCSPGLAKQIKEKCLELGLEFAAPKPFCLLRESEEHPVINRFIREMGMGYPKFEIDFVEINGVKRLKNIRILRSEPCGAAWYIGVRLREFEFDTFRQLWDRIAEAHHSFPCTGSMKKDIEYNETLLHVAGYAVRHAVDEALGYEDDEDIPEHIKSIVTGNS</sequence>
<dbReference type="EMBL" id="DTPI01000006">
    <property type="protein sequence ID" value="HGE65725.1"/>
    <property type="molecule type" value="Genomic_DNA"/>
</dbReference>
<name>A0A7C3YP60_9EURY</name>
<reference evidence="1" key="1">
    <citation type="journal article" date="2020" name="mSystems">
        <title>Genome- and Community-Level Interaction Insights into Carbon Utilization and Element Cycling Functions of Hydrothermarchaeota in Hydrothermal Sediment.</title>
        <authorList>
            <person name="Zhou Z."/>
            <person name="Liu Y."/>
            <person name="Xu W."/>
            <person name="Pan J."/>
            <person name="Luo Z.H."/>
            <person name="Li M."/>
        </authorList>
    </citation>
    <scope>NUCLEOTIDE SEQUENCE [LARGE SCALE GENOMIC DNA]</scope>
    <source>
        <strain evidence="3">SpSt-10</strain>
        <strain evidence="2">SpSt-62</strain>
        <strain evidence="1">SpSt-97</strain>
    </source>
</reference>
<evidence type="ECO:0000313" key="2">
    <source>
        <dbReference type="EMBL" id="HGU58705.1"/>
    </source>
</evidence>
<protein>
    <recommendedName>
        <fullName evidence="4">Thymidylate synthase</fullName>
    </recommendedName>
</protein>
<evidence type="ECO:0008006" key="4">
    <source>
        <dbReference type="Google" id="ProtNLM"/>
    </source>
</evidence>
<dbReference type="AlphaFoldDB" id="A0A7C3YP60"/>
<dbReference type="EMBL" id="DRUC01000041">
    <property type="protein sequence ID" value="HHF48059.1"/>
    <property type="molecule type" value="Genomic_DNA"/>
</dbReference>
<evidence type="ECO:0000313" key="3">
    <source>
        <dbReference type="EMBL" id="HHF48059.1"/>
    </source>
</evidence>
<dbReference type="Pfam" id="PF02593">
    <property type="entry name" value="DUF166"/>
    <property type="match status" value="1"/>
</dbReference>
<gene>
    <name evidence="3" type="ORF">ENL48_02365</name>
    <name evidence="2" type="ORF">ENT89_00495</name>
    <name evidence="1" type="ORF">ENX77_01115</name>
</gene>
<dbReference type="InterPro" id="IPR003745">
    <property type="entry name" value="DUF166"/>
</dbReference>
<comment type="caution">
    <text evidence="1">The sequence shown here is derived from an EMBL/GenBank/DDBJ whole genome shotgun (WGS) entry which is preliminary data.</text>
</comment>